<keyword evidence="1" id="KW-0328">Glycosyltransferase</keyword>
<dbReference type="CDD" id="cd03789">
    <property type="entry name" value="GT9_LPS_heptosyltransferase"/>
    <property type="match status" value="1"/>
</dbReference>
<dbReference type="Proteomes" id="UP000664844">
    <property type="component" value="Unassembled WGS sequence"/>
</dbReference>
<dbReference type="PANTHER" id="PTHR30160:SF7">
    <property type="entry name" value="ADP-HEPTOSE--LPS HEPTOSYLTRANSFERASE 2"/>
    <property type="match status" value="1"/>
</dbReference>
<name>A0ABS3FV62_9CYAN</name>
<dbReference type="EMBL" id="JAFLQW010000484">
    <property type="protein sequence ID" value="MBO0351015.1"/>
    <property type="molecule type" value="Genomic_DNA"/>
</dbReference>
<evidence type="ECO:0000313" key="3">
    <source>
        <dbReference type="EMBL" id="MBO0351015.1"/>
    </source>
</evidence>
<dbReference type="Gene3D" id="3.40.50.2000">
    <property type="entry name" value="Glycogen Phosphorylase B"/>
    <property type="match status" value="2"/>
</dbReference>
<dbReference type="Pfam" id="PF01075">
    <property type="entry name" value="Glyco_transf_9"/>
    <property type="match status" value="1"/>
</dbReference>
<proteinExistence type="predicted"/>
<keyword evidence="4" id="KW-1185">Reference proteome</keyword>
<dbReference type="InterPro" id="IPR051199">
    <property type="entry name" value="LPS_LOS_Heptosyltrfase"/>
</dbReference>
<keyword evidence="2" id="KW-0808">Transferase</keyword>
<dbReference type="SUPFAM" id="SSF53756">
    <property type="entry name" value="UDP-Glycosyltransferase/glycogen phosphorylase"/>
    <property type="match status" value="1"/>
</dbReference>
<accession>A0ABS3FV62</accession>
<evidence type="ECO:0000256" key="1">
    <source>
        <dbReference type="ARBA" id="ARBA00022676"/>
    </source>
</evidence>
<organism evidence="3 4">
    <name type="scientific">Phormidium pseudopriestleyi FRX01</name>
    <dbReference type="NCBI Taxonomy" id="1759528"/>
    <lineage>
        <taxon>Bacteria</taxon>
        <taxon>Bacillati</taxon>
        <taxon>Cyanobacteriota</taxon>
        <taxon>Cyanophyceae</taxon>
        <taxon>Oscillatoriophycideae</taxon>
        <taxon>Oscillatoriales</taxon>
        <taxon>Oscillatoriaceae</taxon>
        <taxon>Phormidium</taxon>
    </lineage>
</organism>
<reference evidence="3 4" key="1">
    <citation type="submission" date="2021-03" db="EMBL/GenBank/DDBJ databases">
        <title>Metabolic Capacity of the Antarctic Cyanobacterium Phormidium pseudopriestleyi that Sustains Oxygenic Photosynthesis in the Presence of Hydrogen Sulfide.</title>
        <authorList>
            <person name="Lumian J.E."/>
            <person name="Jungblut A.D."/>
            <person name="Dillon M.L."/>
            <person name="Hawes I."/>
            <person name="Doran P.T."/>
            <person name="Mackey T.J."/>
            <person name="Dick G.J."/>
            <person name="Grettenberger C.L."/>
            <person name="Sumner D.Y."/>
        </authorList>
    </citation>
    <scope>NUCLEOTIDE SEQUENCE [LARGE SCALE GENOMIC DNA]</scope>
    <source>
        <strain evidence="3 4">FRX01</strain>
    </source>
</reference>
<gene>
    <name evidence="3" type="ORF">J0895_18460</name>
</gene>
<sequence length="324" mass="35856">MRILALVPGGIGDQILFFPTLDSLKRLYPNAYIDVVVEPRSKGAYRVSKFLHNKSLQVLPFDFKDRNGLADWGNLLGIMRDREYDAVISLGQRWVVGLLLWLTGIPIRISYSDLGNSWLLTNPVPLKPEQYAAGMYHDLLQGFGVSMPCPELSVTLLKEDLRWSDEEQQRLDVKDSGYILIHGGASQLSQVKGLDKIYPVEKWQQIIQDLQTRQPQLPVVLIQGPEDKPLCDQLVRSCPGLKVTSPPDVGKLAATIAAANLMLCTDSAPMHLAVAVQTYTIALFGPTDRGKLLPPGDRYIGIQSSTGKIADISPEKVLEKVWGG</sequence>
<dbReference type="InterPro" id="IPR002201">
    <property type="entry name" value="Glyco_trans_9"/>
</dbReference>
<evidence type="ECO:0000313" key="4">
    <source>
        <dbReference type="Proteomes" id="UP000664844"/>
    </source>
</evidence>
<dbReference type="PANTHER" id="PTHR30160">
    <property type="entry name" value="TETRAACYLDISACCHARIDE 4'-KINASE-RELATED"/>
    <property type="match status" value="1"/>
</dbReference>
<protein>
    <submittedName>
        <fullName evidence="3">Glycosyltransferase family 9 protein</fullName>
    </submittedName>
</protein>
<evidence type="ECO:0000256" key="2">
    <source>
        <dbReference type="ARBA" id="ARBA00022679"/>
    </source>
</evidence>
<dbReference type="RefSeq" id="WP_207089474.1">
    <property type="nucleotide sequence ID" value="NZ_JAFLQW010000484.1"/>
</dbReference>
<comment type="caution">
    <text evidence="3">The sequence shown here is derived from an EMBL/GenBank/DDBJ whole genome shotgun (WGS) entry which is preliminary data.</text>
</comment>